<comment type="caution">
    <text evidence="3">The sequence shown here is derived from an EMBL/GenBank/DDBJ whole genome shotgun (WGS) entry which is preliminary data.</text>
</comment>
<feature type="domain" description="Transposase IS110-like N-terminal" evidence="1">
    <location>
        <begin position="5"/>
        <end position="163"/>
    </location>
</feature>
<dbReference type="GO" id="GO:0004803">
    <property type="term" value="F:transposase activity"/>
    <property type="evidence" value="ECO:0007669"/>
    <property type="project" value="InterPro"/>
</dbReference>
<sequence length="386" mass="44053">MTLYVGIDVSKFKHDLAILEDQGEIITKNLRFDNSSQGFQILKEHLEALECPISEIHIALEDTGHYGDNLVAFLQKLGYSVFTYNPLLIKEFVKSQTLRKSKTDKKDALVIARKLLSDSYSERFIVEPQMRELKELTRYQNRLIHDRSKAKTLYVRVLDIIFPELSKIVTSPHNQYVYELLTRYPSASKIRHAHFDSLLKIKHLKADKANQIQQAAQVTIGNPSFALHLELTQLIATIRHLTSQIDEIQVQINSILHELDSPITSITGIGERLGATILAEINNINNFKNPAQLQAYAGLEPSIYQSGTMDTTGRMVKRGSPYLRYALMLATTCVCRFSPHFQTYLALKRSQGKHYYVAISHAAKKLIRVIFHLLKTNQTFDENKLA</sequence>
<dbReference type="EMBL" id="MUIZ01000020">
    <property type="protein sequence ID" value="OUK02194.1"/>
    <property type="molecule type" value="Genomic_DNA"/>
</dbReference>
<evidence type="ECO:0000259" key="2">
    <source>
        <dbReference type="Pfam" id="PF02371"/>
    </source>
</evidence>
<dbReference type="InterPro" id="IPR047650">
    <property type="entry name" value="Transpos_IS110"/>
</dbReference>
<accession>A0A252CA88</accession>
<dbReference type="InterPro" id="IPR003346">
    <property type="entry name" value="Transposase_20"/>
</dbReference>
<organism evidence="3 4">
    <name type="scientific">Lactococcus petauri</name>
    <dbReference type="NCBI Taxonomy" id="1940789"/>
    <lineage>
        <taxon>Bacteria</taxon>
        <taxon>Bacillati</taxon>
        <taxon>Bacillota</taxon>
        <taxon>Bacilli</taxon>
        <taxon>Lactobacillales</taxon>
        <taxon>Streptococcaceae</taxon>
        <taxon>Lactococcus</taxon>
    </lineage>
</organism>
<dbReference type="Pfam" id="PF01548">
    <property type="entry name" value="DEDD_Tnp_IS110"/>
    <property type="match status" value="1"/>
</dbReference>
<protein>
    <submittedName>
        <fullName evidence="3">IS110 family transposase</fullName>
    </submittedName>
</protein>
<dbReference type="PANTHER" id="PTHR33055:SF15">
    <property type="entry name" value="TRANSPOSASE-RELATED"/>
    <property type="match status" value="1"/>
</dbReference>
<dbReference type="GO" id="GO:0003677">
    <property type="term" value="F:DNA binding"/>
    <property type="evidence" value="ECO:0007669"/>
    <property type="project" value="InterPro"/>
</dbReference>
<gene>
    <name evidence="3" type="ORF">BZZ03_11485</name>
</gene>
<name>A0A252CA88_9LACT</name>
<dbReference type="Proteomes" id="UP000194606">
    <property type="component" value="Unassembled WGS sequence"/>
</dbReference>
<dbReference type="NCBIfam" id="NF033542">
    <property type="entry name" value="transpos_IS110"/>
    <property type="match status" value="1"/>
</dbReference>
<dbReference type="RefSeq" id="WP_086583375.1">
    <property type="nucleotide sequence ID" value="NZ_MUIZ01000020.1"/>
</dbReference>
<dbReference type="GO" id="GO:0006313">
    <property type="term" value="P:DNA transposition"/>
    <property type="evidence" value="ECO:0007669"/>
    <property type="project" value="InterPro"/>
</dbReference>
<proteinExistence type="predicted"/>
<dbReference type="AlphaFoldDB" id="A0A252CA88"/>
<dbReference type="PANTHER" id="PTHR33055">
    <property type="entry name" value="TRANSPOSASE FOR INSERTION SEQUENCE ELEMENT IS1111A"/>
    <property type="match status" value="1"/>
</dbReference>
<dbReference type="InterPro" id="IPR002525">
    <property type="entry name" value="Transp_IS110-like_N"/>
</dbReference>
<reference evidence="3 4" key="1">
    <citation type="submission" date="2017-02" db="EMBL/GenBank/DDBJ databases">
        <authorList>
            <person name="Peterson S.W."/>
        </authorList>
    </citation>
    <scope>NUCLEOTIDE SEQUENCE [LARGE SCALE GENOMIC DNA]</scope>
    <source>
        <strain evidence="3">159469</strain>
    </source>
</reference>
<evidence type="ECO:0000313" key="4">
    <source>
        <dbReference type="Proteomes" id="UP000194606"/>
    </source>
</evidence>
<feature type="domain" description="Transposase IS116/IS110/IS902 C-terminal" evidence="2">
    <location>
        <begin position="263"/>
        <end position="345"/>
    </location>
</feature>
<dbReference type="Pfam" id="PF02371">
    <property type="entry name" value="Transposase_20"/>
    <property type="match status" value="1"/>
</dbReference>
<evidence type="ECO:0000259" key="1">
    <source>
        <dbReference type="Pfam" id="PF01548"/>
    </source>
</evidence>
<evidence type="ECO:0000313" key="3">
    <source>
        <dbReference type="EMBL" id="OUK02194.1"/>
    </source>
</evidence>